<evidence type="ECO:0000256" key="4">
    <source>
        <dbReference type="ARBA" id="ARBA00022989"/>
    </source>
</evidence>
<dbReference type="Pfam" id="PF13396">
    <property type="entry name" value="PLDc_N"/>
    <property type="match status" value="1"/>
</dbReference>
<keyword evidence="3 6" id="KW-0812">Transmembrane</keyword>
<dbReference type="EMBL" id="MTLA01000570">
    <property type="protein sequence ID" value="OOP61544.1"/>
    <property type="molecule type" value="Genomic_DNA"/>
</dbReference>
<evidence type="ECO:0000256" key="1">
    <source>
        <dbReference type="ARBA" id="ARBA00004651"/>
    </source>
</evidence>
<keyword evidence="9" id="KW-1185">Reference proteome</keyword>
<dbReference type="AlphaFoldDB" id="A0A8E2I3R3"/>
<comment type="subcellular location">
    <subcellularLocation>
        <location evidence="1">Cell membrane</location>
        <topology evidence="1">Multi-pass membrane protein</topology>
    </subcellularLocation>
</comment>
<evidence type="ECO:0000256" key="2">
    <source>
        <dbReference type="ARBA" id="ARBA00022475"/>
    </source>
</evidence>
<dbReference type="GO" id="GO:0005886">
    <property type="term" value="C:plasma membrane"/>
    <property type="evidence" value="ECO:0007669"/>
    <property type="project" value="UniProtKB-SubCell"/>
</dbReference>
<evidence type="ECO:0000313" key="8">
    <source>
        <dbReference type="EMBL" id="OOP61544.1"/>
    </source>
</evidence>
<feature type="transmembrane region" description="Helical" evidence="6">
    <location>
        <begin position="39"/>
        <end position="59"/>
    </location>
</feature>
<protein>
    <submittedName>
        <fullName evidence="8">Transcriptional regulator</fullName>
    </submittedName>
</protein>
<evidence type="ECO:0000256" key="6">
    <source>
        <dbReference type="SAM" id="Phobius"/>
    </source>
</evidence>
<gene>
    <name evidence="8" type="ORF">BWZ43_25720</name>
</gene>
<sequence>MDKSLLFQVLLPIIILQLILMITALSSLVKQQNTKGSKWLWAVIIIFVNLLGPVIYFVFGRKDR</sequence>
<dbReference type="InterPro" id="IPR027379">
    <property type="entry name" value="CLS_N"/>
</dbReference>
<reference evidence="8 9" key="1">
    <citation type="submission" date="2017-01" db="EMBL/GenBank/DDBJ databases">
        <title>Draft genome sequence of Bacillus oleronius.</title>
        <authorList>
            <person name="Allam M."/>
        </authorList>
    </citation>
    <scope>NUCLEOTIDE SEQUENCE [LARGE SCALE GENOMIC DNA]</scope>
    <source>
        <strain evidence="8 9">DSM 9356</strain>
    </source>
</reference>
<feature type="domain" description="Cardiolipin synthase N-terminal" evidence="7">
    <location>
        <begin position="19"/>
        <end position="61"/>
    </location>
</feature>
<accession>A0A8E2I3R3</accession>
<name>A0A8E2I3R3_9BACI</name>
<feature type="transmembrane region" description="Helical" evidence="6">
    <location>
        <begin position="6"/>
        <end position="27"/>
    </location>
</feature>
<keyword evidence="4 6" id="KW-1133">Transmembrane helix</keyword>
<organism evidence="8 9">
    <name type="scientific">Heyndrickxia oleronia</name>
    <dbReference type="NCBI Taxonomy" id="38875"/>
    <lineage>
        <taxon>Bacteria</taxon>
        <taxon>Bacillati</taxon>
        <taxon>Bacillota</taxon>
        <taxon>Bacilli</taxon>
        <taxon>Bacillales</taxon>
        <taxon>Bacillaceae</taxon>
        <taxon>Heyndrickxia</taxon>
    </lineage>
</organism>
<keyword evidence="2" id="KW-1003">Cell membrane</keyword>
<evidence type="ECO:0000313" key="9">
    <source>
        <dbReference type="Proteomes" id="UP000189761"/>
    </source>
</evidence>
<proteinExistence type="predicted"/>
<evidence type="ECO:0000256" key="3">
    <source>
        <dbReference type="ARBA" id="ARBA00022692"/>
    </source>
</evidence>
<comment type="caution">
    <text evidence="8">The sequence shown here is derived from an EMBL/GenBank/DDBJ whole genome shotgun (WGS) entry which is preliminary data.</text>
</comment>
<keyword evidence="5 6" id="KW-0472">Membrane</keyword>
<dbReference type="RefSeq" id="WP_078111558.1">
    <property type="nucleotide sequence ID" value="NZ_CP065424.1"/>
</dbReference>
<evidence type="ECO:0000259" key="7">
    <source>
        <dbReference type="Pfam" id="PF13396"/>
    </source>
</evidence>
<evidence type="ECO:0000256" key="5">
    <source>
        <dbReference type="ARBA" id="ARBA00023136"/>
    </source>
</evidence>
<dbReference type="Proteomes" id="UP000189761">
    <property type="component" value="Unassembled WGS sequence"/>
</dbReference>